<evidence type="ECO:0000313" key="4">
    <source>
        <dbReference type="Proteomes" id="UP000799757"/>
    </source>
</evidence>
<dbReference type="Proteomes" id="UP000799757">
    <property type="component" value="Unassembled WGS sequence"/>
</dbReference>
<accession>A0A6A6XF52</accession>
<keyword evidence="2" id="KW-1133">Transmembrane helix</keyword>
<evidence type="ECO:0000256" key="2">
    <source>
        <dbReference type="SAM" id="Phobius"/>
    </source>
</evidence>
<feature type="region of interest" description="Disordered" evidence="1">
    <location>
        <begin position="84"/>
        <end position="132"/>
    </location>
</feature>
<dbReference type="AlphaFoldDB" id="A0A6A6XF52"/>
<reference evidence="3" key="1">
    <citation type="journal article" date="2020" name="Stud. Mycol.">
        <title>101 Dothideomycetes genomes: a test case for predicting lifestyles and emergence of pathogens.</title>
        <authorList>
            <person name="Haridas S."/>
            <person name="Albert R."/>
            <person name="Binder M."/>
            <person name="Bloem J."/>
            <person name="Labutti K."/>
            <person name="Salamov A."/>
            <person name="Andreopoulos B."/>
            <person name="Baker S."/>
            <person name="Barry K."/>
            <person name="Bills G."/>
            <person name="Bluhm B."/>
            <person name="Cannon C."/>
            <person name="Castanera R."/>
            <person name="Culley D."/>
            <person name="Daum C."/>
            <person name="Ezra D."/>
            <person name="Gonzalez J."/>
            <person name="Henrissat B."/>
            <person name="Kuo A."/>
            <person name="Liang C."/>
            <person name="Lipzen A."/>
            <person name="Lutzoni F."/>
            <person name="Magnuson J."/>
            <person name="Mondo S."/>
            <person name="Nolan M."/>
            <person name="Ohm R."/>
            <person name="Pangilinan J."/>
            <person name="Park H.-J."/>
            <person name="Ramirez L."/>
            <person name="Alfaro M."/>
            <person name="Sun H."/>
            <person name="Tritt A."/>
            <person name="Yoshinaga Y."/>
            <person name="Zwiers L.-H."/>
            <person name="Turgeon B."/>
            <person name="Goodwin S."/>
            <person name="Spatafora J."/>
            <person name="Crous P."/>
            <person name="Grigoriev I."/>
        </authorList>
    </citation>
    <scope>NUCLEOTIDE SEQUENCE</scope>
    <source>
        <strain evidence="3">CBS 109.77</strain>
    </source>
</reference>
<proteinExistence type="predicted"/>
<evidence type="ECO:0000313" key="3">
    <source>
        <dbReference type="EMBL" id="KAF2794754.1"/>
    </source>
</evidence>
<keyword evidence="2" id="KW-0812">Transmembrane</keyword>
<evidence type="ECO:0000256" key="1">
    <source>
        <dbReference type="SAM" id="MobiDB-lite"/>
    </source>
</evidence>
<keyword evidence="4" id="KW-1185">Reference proteome</keyword>
<organism evidence="3 4">
    <name type="scientific">Melanomma pulvis-pyrius CBS 109.77</name>
    <dbReference type="NCBI Taxonomy" id="1314802"/>
    <lineage>
        <taxon>Eukaryota</taxon>
        <taxon>Fungi</taxon>
        <taxon>Dikarya</taxon>
        <taxon>Ascomycota</taxon>
        <taxon>Pezizomycotina</taxon>
        <taxon>Dothideomycetes</taxon>
        <taxon>Pleosporomycetidae</taxon>
        <taxon>Pleosporales</taxon>
        <taxon>Melanommataceae</taxon>
        <taxon>Melanomma</taxon>
    </lineage>
</organism>
<name>A0A6A6XF52_9PLEO</name>
<keyword evidence="2" id="KW-0472">Membrane</keyword>
<gene>
    <name evidence="3" type="ORF">K505DRAFT_416902</name>
</gene>
<feature type="non-terminal residue" evidence="3">
    <location>
        <position position="226"/>
    </location>
</feature>
<feature type="transmembrane region" description="Helical" evidence="2">
    <location>
        <begin position="202"/>
        <end position="223"/>
    </location>
</feature>
<protein>
    <submittedName>
        <fullName evidence="3">Uncharacterized protein</fullName>
    </submittedName>
</protein>
<sequence length="226" mass="24916">MISVKRIPQVEVSVPNHMYQFVWFNSSSIPEEMASSGPVPPTAQIAPPPPFQTNASDQPTYQAAIPSSPLTHYITPHTPTHSSLSFFQPPIFQPSNPPTLQHLNPTPPTPPSKPQQHPRSKIEQPTMTNTTHPLHLTTHTLQHLSLLEQKLHALNTQLELSHLAHAFTQQVLTLEHNTPTFQPHLNPHRALRANGPRCHGSFLVGATGMLILLVLAAVVFRLAGRG</sequence>
<dbReference type="EMBL" id="MU001880">
    <property type="protein sequence ID" value="KAF2794754.1"/>
    <property type="molecule type" value="Genomic_DNA"/>
</dbReference>